<dbReference type="Pfam" id="PF00106">
    <property type="entry name" value="adh_short"/>
    <property type="match status" value="1"/>
</dbReference>
<dbReference type="PANTHER" id="PTHR42760:SF122">
    <property type="entry name" value="NAD(P)-BINDING PROTEIN"/>
    <property type="match status" value="1"/>
</dbReference>
<organism evidence="2">
    <name type="scientific">Gibberella zeae</name>
    <name type="common">Wheat head blight fungus</name>
    <name type="synonym">Fusarium graminearum</name>
    <dbReference type="NCBI Taxonomy" id="5518"/>
    <lineage>
        <taxon>Eukaryota</taxon>
        <taxon>Fungi</taxon>
        <taxon>Dikarya</taxon>
        <taxon>Ascomycota</taxon>
        <taxon>Pezizomycotina</taxon>
        <taxon>Sordariomycetes</taxon>
        <taxon>Hypocreomycetidae</taxon>
        <taxon>Hypocreales</taxon>
        <taxon>Nectriaceae</taxon>
        <taxon>Fusarium</taxon>
    </lineage>
</organism>
<dbReference type="GO" id="GO:0006633">
    <property type="term" value="P:fatty acid biosynthetic process"/>
    <property type="evidence" value="ECO:0007669"/>
    <property type="project" value="TreeGrafter"/>
</dbReference>
<dbReference type="InterPro" id="IPR002347">
    <property type="entry name" value="SDR_fam"/>
</dbReference>
<dbReference type="CDD" id="cd05233">
    <property type="entry name" value="SDR_c"/>
    <property type="match status" value="1"/>
</dbReference>
<evidence type="ECO:0000313" key="2">
    <source>
        <dbReference type="EMBL" id="VIO61719.1"/>
    </source>
</evidence>
<name>A0A4E9EFN6_GIBZA</name>
<gene>
    <name evidence="2" type="ORF">FUG_LOCUS452710</name>
</gene>
<dbReference type="AlphaFoldDB" id="A0A4E9EFN6"/>
<proteinExistence type="inferred from homology"/>
<dbReference type="PANTHER" id="PTHR42760">
    <property type="entry name" value="SHORT-CHAIN DEHYDROGENASES/REDUCTASES FAMILY MEMBER"/>
    <property type="match status" value="1"/>
</dbReference>
<protein>
    <submittedName>
        <fullName evidence="2">Uncharacterized protein</fullName>
    </submittedName>
</protein>
<evidence type="ECO:0000256" key="1">
    <source>
        <dbReference type="ARBA" id="ARBA00006484"/>
    </source>
</evidence>
<reference evidence="2" key="1">
    <citation type="submission" date="2019-04" db="EMBL/GenBank/DDBJ databases">
        <authorList>
            <person name="Melise S."/>
            <person name="Noan J."/>
            <person name="Okalmin O."/>
        </authorList>
    </citation>
    <scope>NUCLEOTIDE SEQUENCE</scope>
    <source>
        <strain evidence="2">FN9</strain>
    </source>
</reference>
<dbReference type="SUPFAM" id="SSF51735">
    <property type="entry name" value="NAD(P)-binding Rossmann-fold domains"/>
    <property type="match status" value="1"/>
</dbReference>
<accession>A0A4E9EFN6</accession>
<dbReference type="GO" id="GO:0016616">
    <property type="term" value="F:oxidoreductase activity, acting on the CH-OH group of donors, NAD or NADP as acceptor"/>
    <property type="evidence" value="ECO:0007669"/>
    <property type="project" value="TreeGrafter"/>
</dbReference>
<sequence length="406" mass="45590">MNIINSARATDVTKTVHTEPYDAISPENPKLSQAGKTILITGGGTTIGNAIGRSFVRASAETVIIIGRRPEVLQEGARRLEQEAKTTGTHTKIIHRQLDIGDFSAVDAFWTQLASEGISVDVFVSNSAAFPELKPLLEIGTKVTWSQLNTNVHAPMYLLEKFHAQNTGKRRFVVNVSSTITHSYMQPATTKHAAYAFQKSCGTMLFQMVAKDTPVDEMQIASMHPGLLWQEEWVKMGFKDDFGFDNIALPGNFAVWLATPNAAFLHGRFAWASWDVNELSEGPLRKRIDEDPYYLKMTLVLSSEKDEIYYYQSFIFAMVHCNFQWPCQSLNMRSPGFIKHQLDNHDHTGWPRLFHNRTLGIIAATAKKTKSAWNGGYLLADGTIWHSEVRLPRKPSYKSYCVVSIS</sequence>
<dbReference type="EMBL" id="CAAKMV010000153">
    <property type="protein sequence ID" value="VIO61719.1"/>
    <property type="molecule type" value="Genomic_DNA"/>
</dbReference>
<dbReference type="GO" id="GO:0048038">
    <property type="term" value="F:quinone binding"/>
    <property type="evidence" value="ECO:0007669"/>
    <property type="project" value="TreeGrafter"/>
</dbReference>
<comment type="similarity">
    <text evidence="1">Belongs to the short-chain dehydrogenases/reductases (SDR) family.</text>
</comment>
<dbReference type="Gene3D" id="3.40.50.720">
    <property type="entry name" value="NAD(P)-binding Rossmann-like Domain"/>
    <property type="match status" value="1"/>
</dbReference>
<dbReference type="InterPro" id="IPR036291">
    <property type="entry name" value="NAD(P)-bd_dom_sf"/>
</dbReference>